<sequence>MKLANRTFVVSGGSSGLGLASVIGLLKLDAFVAILDTKAPPPNIEQEHSSSTLTSSSSSRLPSPRLLYTKADITVLAEVESAIERIIIWTETTGARLGGLLNAAGIARGGQIVNRKGEPHSVTDWDLILAVNLSGTFHLSSMVAKHLVRVPKEDTPDGERGVIIMVSSSVAYEGQAGQVAYAATKGAINSMTLPASRDLAEHNIRVVTIVPSPFDTPMTDNFFSERTDTSLKKNVVIYPRRYGLPEEFAATVRWILECPFVNGENIRLSGGVRVPAVL</sequence>
<protein>
    <submittedName>
        <fullName evidence="4">3-hydroxyacyl-CoA dehydrogenase</fullName>
    </submittedName>
</protein>
<evidence type="ECO:0000256" key="1">
    <source>
        <dbReference type="ARBA" id="ARBA00022857"/>
    </source>
</evidence>
<evidence type="ECO:0000256" key="2">
    <source>
        <dbReference type="ARBA" id="ARBA00023002"/>
    </source>
</evidence>
<organism evidence="4 5">
    <name type="scientific">Gymnopus androsaceus JB14</name>
    <dbReference type="NCBI Taxonomy" id="1447944"/>
    <lineage>
        <taxon>Eukaryota</taxon>
        <taxon>Fungi</taxon>
        <taxon>Dikarya</taxon>
        <taxon>Basidiomycota</taxon>
        <taxon>Agaricomycotina</taxon>
        <taxon>Agaricomycetes</taxon>
        <taxon>Agaricomycetidae</taxon>
        <taxon>Agaricales</taxon>
        <taxon>Marasmiineae</taxon>
        <taxon>Omphalotaceae</taxon>
        <taxon>Gymnopus</taxon>
    </lineage>
</organism>
<feature type="region of interest" description="Disordered" evidence="3">
    <location>
        <begin position="42"/>
        <end position="61"/>
    </location>
</feature>
<evidence type="ECO:0000256" key="3">
    <source>
        <dbReference type="SAM" id="MobiDB-lite"/>
    </source>
</evidence>
<dbReference type="PRINTS" id="PR00081">
    <property type="entry name" value="GDHRDH"/>
</dbReference>
<dbReference type="EMBL" id="ML769781">
    <property type="protein sequence ID" value="KAE9387773.1"/>
    <property type="molecule type" value="Genomic_DNA"/>
</dbReference>
<keyword evidence="5" id="KW-1185">Reference proteome</keyword>
<name>A0A6A4GQY0_9AGAR</name>
<dbReference type="AlphaFoldDB" id="A0A6A4GQY0"/>
<dbReference type="InterPro" id="IPR020904">
    <property type="entry name" value="Sc_DH/Rdtase_CS"/>
</dbReference>
<dbReference type="OrthoDB" id="1274115at2759"/>
<reference evidence="4" key="1">
    <citation type="journal article" date="2019" name="Environ. Microbiol.">
        <title>Fungal ecological strategies reflected in gene transcription - a case study of two litter decomposers.</title>
        <authorList>
            <person name="Barbi F."/>
            <person name="Kohler A."/>
            <person name="Barry K."/>
            <person name="Baskaran P."/>
            <person name="Daum C."/>
            <person name="Fauchery L."/>
            <person name="Ihrmark K."/>
            <person name="Kuo A."/>
            <person name="LaButti K."/>
            <person name="Lipzen A."/>
            <person name="Morin E."/>
            <person name="Grigoriev I.V."/>
            <person name="Henrissat B."/>
            <person name="Lindahl B."/>
            <person name="Martin F."/>
        </authorList>
    </citation>
    <scope>NUCLEOTIDE SEQUENCE</scope>
    <source>
        <strain evidence="4">JB14</strain>
    </source>
</reference>
<dbReference type="InterPro" id="IPR002347">
    <property type="entry name" value="SDR_fam"/>
</dbReference>
<keyword evidence="1" id="KW-0521">NADP</keyword>
<dbReference type="PANTHER" id="PTHR43658">
    <property type="entry name" value="SHORT-CHAIN DEHYDROGENASE/REDUCTASE"/>
    <property type="match status" value="1"/>
</dbReference>
<dbReference type="Gene3D" id="3.40.50.720">
    <property type="entry name" value="NAD(P)-binding Rossmann-like Domain"/>
    <property type="match status" value="1"/>
</dbReference>
<feature type="compositionally biased region" description="Low complexity" evidence="3">
    <location>
        <begin position="49"/>
        <end position="61"/>
    </location>
</feature>
<gene>
    <name evidence="4" type="ORF">BT96DRAFT_837233</name>
</gene>
<accession>A0A6A4GQY0</accession>
<dbReference type="GO" id="GO:0016491">
    <property type="term" value="F:oxidoreductase activity"/>
    <property type="evidence" value="ECO:0007669"/>
    <property type="project" value="UniProtKB-KW"/>
</dbReference>
<evidence type="ECO:0000313" key="5">
    <source>
        <dbReference type="Proteomes" id="UP000799118"/>
    </source>
</evidence>
<proteinExistence type="predicted"/>
<dbReference type="SUPFAM" id="SSF51735">
    <property type="entry name" value="NAD(P)-binding Rossmann-fold domains"/>
    <property type="match status" value="1"/>
</dbReference>
<dbReference type="Pfam" id="PF00106">
    <property type="entry name" value="adh_short"/>
    <property type="match status" value="1"/>
</dbReference>
<keyword evidence="2" id="KW-0560">Oxidoreductase</keyword>
<dbReference type="PROSITE" id="PS00061">
    <property type="entry name" value="ADH_SHORT"/>
    <property type="match status" value="1"/>
</dbReference>
<dbReference type="InterPro" id="IPR036291">
    <property type="entry name" value="NAD(P)-bd_dom_sf"/>
</dbReference>
<dbReference type="Proteomes" id="UP000799118">
    <property type="component" value="Unassembled WGS sequence"/>
</dbReference>
<evidence type="ECO:0000313" key="4">
    <source>
        <dbReference type="EMBL" id="KAE9387773.1"/>
    </source>
</evidence>
<dbReference type="PANTHER" id="PTHR43658:SF8">
    <property type="entry name" value="17-BETA-HYDROXYSTEROID DEHYDROGENASE 14-RELATED"/>
    <property type="match status" value="1"/>
</dbReference>